<dbReference type="EMBL" id="CACRXK020015023">
    <property type="protein sequence ID" value="CAB4027795.1"/>
    <property type="molecule type" value="Genomic_DNA"/>
</dbReference>
<evidence type="ECO:0000313" key="2">
    <source>
        <dbReference type="EMBL" id="CAB4027795.1"/>
    </source>
</evidence>
<proteinExistence type="predicted"/>
<feature type="region of interest" description="Disordered" evidence="1">
    <location>
        <begin position="147"/>
        <end position="167"/>
    </location>
</feature>
<protein>
    <submittedName>
        <fullName evidence="2">Uncharacterized protein</fullName>
    </submittedName>
</protein>
<gene>
    <name evidence="2" type="ORF">PACLA_8A040165</name>
</gene>
<dbReference type="Proteomes" id="UP001152795">
    <property type="component" value="Unassembled WGS sequence"/>
</dbReference>
<sequence length="167" mass="18946">HLQDIRKELKEYYRKSTLQQDRSDGHILLDTSNHPSATPVRIGKIPIAGKKLFPSSIRRIGCMSRDVGKSTEDFCQENDGNCSKHSAQENVIPYNGTLGDEYTTNQKSDTTQHVQDTEYSYDILSIIDEQYCNDLVELSKYATISPLKKPSMDIPSPPDKPLPRKLF</sequence>
<evidence type="ECO:0000256" key="1">
    <source>
        <dbReference type="SAM" id="MobiDB-lite"/>
    </source>
</evidence>
<name>A0A6S7J6W9_PARCT</name>
<dbReference type="OrthoDB" id="6011214at2759"/>
<dbReference type="AlphaFoldDB" id="A0A6S7J6W9"/>
<reference evidence="2" key="1">
    <citation type="submission" date="2020-04" db="EMBL/GenBank/DDBJ databases">
        <authorList>
            <person name="Alioto T."/>
            <person name="Alioto T."/>
            <person name="Gomez Garrido J."/>
        </authorList>
    </citation>
    <scope>NUCLEOTIDE SEQUENCE</scope>
    <source>
        <strain evidence="2">A484AB</strain>
    </source>
</reference>
<organism evidence="2 3">
    <name type="scientific">Paramuricea clavata</name>
    <name type="common">Red gorgonian</name>
    <name type="synonym">Violescent sea-whip</name>
    <dbReference type="NCBI Taxonomy" id="317549"/>
    <lineage>
        <taxon>Eukaryota</taxon>
        <taxon>Metazoa</taxon>
        <taxon>Cnidaria</taxon>
        <taxon>Anthozoa</taxon>
        <taxon>Octocorallia</taxon>
        <taxon>Malacalcyonacea</taxon>
        <taxon>Plexauridae</taxon>
        <taxon>Paramuricea</taxon>
    </lineage>
</organism>
<comment type="caution">
    <text evidence="2">The sequence shown here is derived from an EMBL/GenBank/DDBJ whole genome shotgun (WGS) entry which is preliminary data.</text>
</comment>
<accession>A0A6S7J6W9</accession>
<evidence type="ECO:0000313" key="3">
    <source>
        <dbReference type="Proteomes" id="UP001152795"/>
    </source>
</evidence>
<feature type="non-terminal residue" evidence="2">
    <location>
        <position position="1"/>
    </location>
</feature>
<keyword evidence="3" id="KW-1185">Reference proteome</keyword>